<proteinExistence type="predicted"/>
<accession>A0ABX7U0M9</accession>
<sequence length="136" mass="13511">MHHAARSAPGTGGARPPATAVLAAVVLTLLAALGVAGPAPAGGPAAHPVAAAVHHRDTRPHADAACDTACTVRAAMRQEPHREHAAPRGPLATCVDGTTVTPGGAAWFPGPSDHVPSSRPRAPHDRDRAPPAASGT</sequence>
<dbReference type="Proteomes" id="UP000663908">
    <property type="component" value="Chromosome"/>
</dbReference>
<evidence type="ECO:0000313" key="2">
    <source>
        <dbReference type="EMBL" id="QTE02575.1"/>
    </source>
</evidence>
<evidence type="ECO:0000313" key="3">
    <source>
        <dbReference type="Proteomes" id="UP000663908"/>
    </source>
</evidence>
<evidence type="ECO:0008006" key="4">
    <source>
        <dbReference type="Google" id="ProtNLM"/>
    </source>
</evidence>
<feature type="compositionally biased region" description="Basic and acidic residues" evidence="1">
    <location>
        <begin position="77"/>
        <end position="86"/>
    </location>
</feature>
<name>A0ABX7U0M9_STRCY</name>
<feature type="region of interest" description="Disordered" evidence="1">
    <location>
        <begin position="77"/>
        <end position="136"/>
    </location>
</feature>
<keyword evidence="3" id="KW-1185">Reference proteome</keyword>
<reference evidence="2 3" key="1">
    <citation type="submission" date="2021-03" db="EMBL/GenBank/DDBJ databases">
        <title>Complete genome sequence of Streptomyces cyanogenus S136, producer of anticancer angucycline landomycin A.</title>
        <authorList>
            <person name="Hrab P."/>
            <person name="Ruckert C."/>
            <person name="Busche T."/>
            <person name="Ostash I."/>
            <person name="Kalinowski J."/>
            <person name="Fedorenko V."/>
            <person name="Yushchuk O."/>
            <person name="Ostash B."/>
        </authorList>
    </citation>
    <scope>NUCLEOTIDE SEQUENCE [LARGE SCALE GENOMIC DNA]</scope>
    <source>
        <strain evidence="2 3">S136</strain>
    </source>
</reference>
<organism evidence="2 3">
    <name type="scientific">Streptomyces cyanogenus</name>
    <dbReference type="NCBI Taxonomy" id="80860"/>
    <lineage>
        <taxon>Bacteria</taxon>
        <taxon>Bacillati</taxon>
        <taxon>Actinomycetota</taxon>
        <taxon>Actinomycetes</taxon>
        <taxon>Kitasatosporales</taxon>
        <taxon>Streptomycetaceae</taxon>
        <taxon>Streptomyces</taxon>
    </lineage>
</organism>
<gene>
    <name evidence="2" type="ORF">S1361_34915</name>
</gene>
<protein>
    <recommendedName>
        <fullName evidence="4">Secreted protein</fullName>
    </recommendedName>
</protein>
<dbReference type="RefSeq" id="WP_208035859.1">
    <property type="nucleotide sequence ID" value="NZ_CP071839.1"/>
</dbReference>
<evidence type="ECO:0000256" key="1">
    <source>
        <dbReference type="SAM" id="MobiDB-lite"/>
    </source>
</evidence>
<dbReference type="EMBL" id="CP071839">
    <property type="protein sequence ID" value="QTE02575.1"/>
    <property type="molecule type" value="Genomic_DNA"/>
</dbReference>